<evidence type="ECO:0008006" key="3">
    <source>
        <dbReference type="Google" id="ProtNLM"/>
    </source>
</evidence>
<evidence type="ECO:0000313" key="1">
    <source>
        <dbReference type="EMBL" id="SMO68525.1"/>
    </source>
</evidence>
<protein>
    <recommendedName>
        <fullName evidence="3">Lipoprotein</fullName>
    </recommendedName>
</protein>
<organism evidence="1 2">
    <name type="scientific">Solitalea koreensis</name>
    <dbReference type="NCBI Taxonomy" id="543615"/>
    <lineage>
        <taxon>Bacteria</taxon>
        <taxon>Pseudomonadati</taxon>
        <taxon>Bacteroidota</taxon>
        <taxon>Sphingobacteriia</taxon>
        <taxon>Sphingobacteriales</taxon>
        <taxon>Sphingobacteriaceae</taxon>
        <taxon>Solitalea</taxon>
    </lineage>
</organism>
<keyword evidence="2" id="KW-1185">Reference proteome</keyword>
<gene>
    <name evidence="1" type="ORF">SAMN06265350_106111</name>
</gene>
<sequence length="310" mass="35908">MKKYTILGSMKNIPLLSLLALLTVLGCKREFRKKELKFQNMLYGKEWVEIKRNNIWGGLYSNYGERYKADWDLIIDSSGFVNSKIPKKKINHILLGTDSLLQWDKYKYRVISLKADTLVLQYIPNKGDTINKPHNLTFIPKVTYDKLSIDQKKFSVLSKIDTLFMRKLADSCKSNPLYRFHGETFPRLIPLVSNVSVDTSTFISDGFLGTHREIEYNVQEFNSNTKYQHAYSGKFIVRENGELAAFDVGLLAMYETILPETAKYIEQFMKKSFKYIPATTLGVQHNTYVYFTLVRNPQAKSESTKQIALR</sequence>
<dbReference type="EMBL" id="FXSZ01000006">
    <property type="protein sequence ID" value="SMO68525.1"/>
    <property type="molecule type" value="Genomic_DNA"/>
</dbReference>
<dbReference type="PROSITE" id="PS51257">
    <property type="entry name" value="PROKAR_LIPOPROTEIN"/>
    <property type="match status" value="1"/>
</dbReference>
<accession>A0A521DA67</accession>
<proteinExistence type="predicted"/>
<dbReference type="OrthoDB" id="787262at2"/>
<evidence type="ECO:0000313" key="2">
    <source>
        <dbReference type="Proteomes" id="UP000315971"/>
    </source>
</evidence>
<reference evidence="1 2" key="1">
    <citation type="submission" date="2017-05" db="EMBL/GenBank/DDBJ databases">
        <authorList>
            <person name="Varghese N."/>
            <person name="Submissions S."/>
        </authorList>
    </citation>
    <scope>NUCLEOTIDE SEQUENCE [LARGE SCALE GENOMIC DNA]</scope>
    <source>
        <strain evidence="1 2">DSM 21342</strain>
    </source>
</reference>
<dbReference type="Proteomes" id="UP000315971">
    <property type="component" value="Unassembled WGS sequence"/>
</dbReference>
<name>A0A521DA67_9SPHI</name>
<dbReference type="AlphaFoldDB" id="A0A521DA67"/>
<dbReference type="RefSeq" id="WP_142604074.1">
    <property type="nucleotide sequence ID" value="NZ_FXSZ01000006.1"/>
</dbReference>